<evidence type="ECO:0000313" key="4">
    <source>
        <dbReference type="EMBL" id="EPR73691.1"/>
    </source>
</evidence>
<dbReference type="Gene3D" id="2.40.128.270">
    <property type="match status" value="2"/>
</dbReference>
<dbReference type="PATRIC" id="fig|641526.4.peg.1318"/>
<dbReference type="NCBIfam" id="TIGR04183">
    <property type="entry name" value="Por_Secre_tail"/>
    <property type="match status" value="1"/>
</dbReference>
<evidence type="ECO:0000259" key="3">
    <source>
        <dbReference type="Pfam" id="PF18962"/>
    </source>
</evidence>
<organism evidence="4 5">
    <name type="scientific">Winogradskyella psychrotolerans RS-3</name>
    <dbReference type="NCBI Taxonomy" id="641526"/>
    <lineage>
        <taxon>Bacteria</taxon>
        <taxon>Pseudomonadati</taxon>
        <taxon>Bacteroidota</taxon>
        <taxon>Flavobacteriia</taxon>
        <taxon>Flavobacteriales</taxon>
        <taxon>Flavobacteriaceae</taxon>
        <taxon>Winogradskyella</taxon>
    </lineage>
</organism>
<keyword evidence="1" id="KW-0732">Signal</keyword>
<dbReference type="Proteomes" id="UP000014962">
    <property type="component" value="Unassembled WGS sequence"/>
</dbReference>
<evidence type="ECO:0008006" key="6">
    <source>
        <dbReference type="Google" id="ProtNLM"/>
    </source>
</evidence>
<sequence length="489" mass="54315">MGEWTMNSFFEFDIFYENPSNPITVEFNSNSITIQSFCGETYLDLYTTSSAENTIEITEANWDISSCSEDNVGWETAISLLFNINDGEPKDLTYSITDNGTTTSLELSHIFFTDDDTPEGVTGYFTKINTPNEQIVDNWYLKSVTKNGATYNNIYGNLPITFTDTNYSDNYLDFSASSSCNSINGSYSSSDTEIIINQTNITLADCHNQPNGIYENFYLPVLTNNYTYPSIHSYVIAGSGDEETLTLTNANGDSIVYQKAETNATLLRTWYLQSVTDNGTTYSQQSTESPTISIGSDTDPIFGSISFNGNGVCNTFNGDYNIYLGNGDKIDIATFTPTTNVCEPSSDFENAYFSMFSDDSANTFGFEIINNGENLILTSISDDGGRSTNDNSKVLSFSKQVLSVNDFDYKANSISIVKNPVEDQLLLNFGDNLTFQNLKYTIFNLEGKLIFTSELTKANIDVNHLLSGVYFINFSDSNKTLTTLKFVKK</sequence>
<evidence type="ECO:0000313" key="5">
    <source>
        <dbReference type="Proteomes" id="UP000014962"/>
    </source>
</evidence>
<dbReference type="Pfam" id="PF03724">
    <property type="entry name" value="META"/>
    <property type="match status" value="2"/>
</dbReference>
<protein>
    <recommendedName>
        <fullName evidence="6">Secretion system C-terminal sorting domain-containing protein</fullName>
    </recommendedName>
</protein>
<feature type="domain" description="DUF306" evidence="2">
    <location>
        <begin position="268"/>
        <end position="360"/>
    </location>
</feature>
<accession>S7VUH5</accession>
<dbReference type="InterPro" id="IPR026444">
    <property type="entry name" value="Secre_tail"/>
</dbReference>
<evidence type="ECO:0000256" key="1">
    <source>
        <dbReference type="ARBA" id="ARBA00022729"/>
    </source>
</evidence>
<dbReference type="AlphaFoldDB" id="S7VUH5"/>
<feature type="domain" description="Secretion system C-terminal sorting" evidence="3">
    <location>
        <begin position="419"/>
        <end position="484"/>
    </location>
</feature>
<dbReference type="EMBL" id="ATMR01000089">
    <property type="protein sequence ID" value="EPR73691.1"/>
    <property type="molecule type" value="Genomic_DNA"/>
</dbReference>
<dbReference type="InterPro" id="IPR038670">
    <property type="entry name" value="HslJ-like_sf"/>
</dbReference>
<proteinExistence type="predicted"/>
<keyword evidence="5" id="KW-1185">Reference proteome</keyword>
<dbReference type="InterPro" id="IPR005184">
    <property type="entry name" value="DUF306_Meta_HslJ"/>
</dbReference>
<reference evidence="4 5" key="1">
    <citation type="journal article" date="2013" name="Genome Announc.">
        <title>Draft Genome Sequence of Winogradskyella psychrotolerans RS-3T, Isolated from the Marine Transect of Kongsfjorden, Ny-Alesund, Svalbard, Arctic Ocean.</title>
        <authorList>
            <person name="Kumar Pinnaka A."/>
            <person name="Ara S."/>
            <person name="Singh A."/>
            <person name="Shivaji S."/>
        </authorList>
    </citation>
    <scope>NUCLEOTIDE SEQUENCE [LARGE SCALE GENOMIC DNA]</scope>
    <source>
        <strain evidence="4 5">RS-3</strain>
    </source>
</reference>
<gene>
    <name evidence="4" type="ORF">ADIWIN_1328</name>
</gene>
<dbReference type="Pfam" id="PF18962">
    <property type="entry name" value="Por_Secre_tail"/>
    <property type="match status" value="1"/>
</dbReference>
<name>S7VUH5_9FLAO</name>
<evidence type="ECO:0000259" key="2">
    <source>
        <dbReference type="Pfam" id="PF03724"/>
    </source>
</evidence>
<dbReference type="eggNOG" id="ENOG50333B7">
    <property type="taxonomic scope" value="Bacteria"/>
</dbReference>
<feature type="domain" description="DUF306" evidence="2">
    <location>
        <begin position="137"/>
        <end position="254"/>
    </location>
</feature>
<dbReference type="STRING" id="641526.ADIWIN_1328"/>
<comment type="caution">
    <text evidence="4">The sequence shown here is derived from an EMBL/GenBank/DDBJ whole genome shotgun (WGS) entry which is preliminary data.</text>
</comment>